<keyword evidence="4 8" id="KW-1133">Transmembrane helix</keyword>
<accession>A0A8W7PZ76</accession>
<evidence type="ECO:0000313" key="9">
    <source>
        <dbReference type="EnsemblMetazoa" id="ACOM040152-PA.1"/>
    </source>
</evidence>
<evidence type="ECO:0000256" key="5">
    <source>
        <dbReference type="ARBA" id="ARBA00023136"/>
    </source>
</evidence>
<keyword evidence="7" id="KW-0325">Glycoprotein</keyword>
<evidence type="ECO:0000256" key="4">
    <source>
        <dbReference type="ARBA" id="ARBA00022989"/>
    </source>
</evidence>
<protein>
    <submittedName>
        <fullName evidence="9">Uncharacterized protein</fullName>
    </submittedName>
</protein>
<keyword evidence="5 8" id="KW-0472">Membrane</keyword>
<evidence type="ECO:0000256" key="3">
    <source>
        <dbReference type="ARBA" id="ARBA00022692"/>
    </source>
</evidence>
<evidence type="ECO:0000256" key="2">
    <source>
        <dbReference type="ARBA" id="ARBA00022475"/>
    </source>
</evidence>
<reference evidence="9" key="1">
    <citation type="submission" date="2022-08" db="UniProtKB">
        <authorList>
            <consortium name="EnsemblMetazoa"/>
        </authorList>
    </citation>
    <scope>IDENTIFICATION</scope>
</reference>
<evidence type="ECO:0000256" key="7">
    <source>
        <dbReference type="ARBA" id="ARBA00023180"/>
    </source>
</evidence>
<name>A0A8W7PZ76_ANOCL</name>
<dbReference type="AlphaFoldDB" id="A0A8W7PZ76"/>
<organism evidence="9">
    <name type="scientific">Anopheles coluzzii</name>
    <name type="common">African malaria mosquito</name>
    <dbReference type="NCBI Taxonomy" id="1518534"/>
    <lineage>
        <taxon>Eukaryota</taxon>
        <taxon>Metazoa</taxon>
        <taxon>Ecdysozoa</taxon>
        <taxon>Arthropoda</taxon>
        <taxon>Hexapoda</taxon>
        <taxon>Insecta</taxon>
        <taxon>Pterygota</taxon>
        <taxon>Neoptera</taxon>
        <taxon>Endopterygota</taxon>
        <taxon>Diptera</taxon>
        <taxon>Nematocera</taxon>
        <taxon>Culicoidea</taxon>
        <taxon>Culicidae</taxon>
        <taxon>Anophelinae</taxon>
        <taxon>Anopheles</taxon>
    </lineage>
</organism>
<dbReference type="SUPFAM" id="SSF53850">
    <property type="entry name" value="Periplasmic binding protein-like II"/>
    <property type="match status" value="1"/>
</dbReference>
<dbReference type="VEuPathDB" id="VectorBase:ACON2_030449"/>
<proteinExistence type="predicted"/>
<keyword evidence="3 8" id="KW-0812">Transmembrane</keyword>
<feature type="transmembrane region" description="Helical" evidence="8">
    <location>
        <begin position="86"/>
        <end position="111"/>
    </location>
</feature>
<evidence type="ECO:0000256" key="1">
    <source>
        <dbReference type="ARBA" id="ARBA00004651"/>
    </source>
</evidence>
<dbReference type="Proteomes" id="UP000075882">
    <property type="component" value="Unassembled WGS sequence"/>
</dbReference>
<evidence type="ECO:0000256" key="8">
    <source>
        <dbReference type="SAM" id="Phobius"/>
    </source>
</evidence>
<feature type="transmembrane region" description="Helical" evidence="8">
    <location>
        <begin position="276"/>
        <end position="297"/>
    </location>
</feature>
<dbReference type="PANTHER" id="PTHR42643">
    <property type="entry name" value="IONOTROPIC RECEPTOR 20A-RELATED"/>
    <property type="match status" value="1"/>
</dbReference>
<dbReference type="InterPro" id="IPR052192">
    <property type="entry name" value="Insect_Ionotropic_Sensory_Rcpt"/>
</dbReference>
<comment type="subcellular location">
    <subcellularLocation>
        <location evidence="1">Cell membrane</location>
        <topology evidence="1">Multi-pass membrane protein</topology>
    </subcellularLocation>
</comment>
<dbReference type="Gene3D" id="3.40.190.10">
    <property type="entry name" value="Periplasmic binding protein-like II"/>
    <property type="match status" value="1"/>
</dbReference>
<keyword evidence="6" id="KW-0675">Receptor</keyword>
<sequence>MKQIGRIGSANIRLIPVPADRDLFGDRLPNGSFTGALGRLVRREVDIVFTGFFIKDYLARDVEFTAGLYSDAVCCLRFTRSGVERLFLTGLLLVSLIFVSLYTSGLAAVFVNPLYYPDIGTLQQLDESGMAIPVKYRGFLDDVFAVNYSRLMDSLRARMQHLPAKESMLARVARLGNIATVTRKTTLALDNAIYLTTRQLHMVPECPRTYNLAYVMPHRSAFGEQFNKVLLRLVGGGLVDHWIEEARYGWTLRDWRVARRMMESSFKVLTVLDMQFAFYVLAIGLAVSVAVIGAELVHFHRAHRGDGHGVNVLLRK</sequence>
<dbReference type="GO" id="GO:0005886">
    <property type="term" value="C:plasma membrane"/>
    <property type="evidence" value="ECO:0007669"/>
    <property type="project" value="UniProtKB-SubCell"/>
</dbReference>
<keyword evidence="2" id="KW-1003">Cell membrane</keyword>
<dbReference type="PANTHER" id="PTHR42643:SF38">
    <property type="entry name" value="IONOTROPIC RECEPTOR 100A"/>
    <property type="match status" value="1"/>
</dbReference>
<evidence type="ECO:0000256" key="6">
    <source>
        <dbReference type="ARBA" id="ARBA00023170"/>
    </source>
</evidence>
<dbReference type="EnsemblMetazoa" id="ACOM040152-RA">
    <property type="protein sequence ID" value="ACOM040152-PA.1"/>
    <property type="gene ID" value="ACOM040152"/>
</dbReference>